<dbReference type="STRING" id="10029.G3I0S9"/>
<dbReference type="CDD" id="cd18815">
    <property type="entry name" value="CAP_R3HDML"/>
    <property type="match status" value="1"/>
</dbReference>
<keyword evidence="6" id="KW-0325">Glycoprotein</keyword>
<organism evidence="8 9">
    <name type="scientific">Cricetulus griseus</name>
    <name type="common">Chinese hamster</name>
    <name type="synonym">Cricetulus barabensis griseus</name>
    <dbReference type="NCBI Taxonomy" id="10029"/>
    <lineage>
        <taxon>Eukaryota</taxon>
        <taxon>Metazoa</taxon>
        <taxon>Chordata</taxon>
        <taxon>Craniata</taxon>
        <taxon>Vertebrata</taxon>
        <taxon>Euteleostomi</taxon>
        <taxon>Mammalia</taxon>
        <taxon>Eutheria</taxon>
        <taxon>Euarchontoglires</taxon>
        <taxon>Glires</taxon>
        <taxon>Rodentia</taxon>
        <taxon>Myomorpha</taxon>
        <taxon>Muroidea</taxon>
        <taxon>Cricetidae</taxon>
        <taxon>Cricetinae</taxon>
        <taxon>Cricetulus</taxon>
    </lineage>
</organism>
<dbReference type="SMART" id="SM00198">
    <property type="entry name" value="SCP"/>
    <property type="match status" value="1"/>
</dbReference>
<evidence type="ECO:0000259" key="7">
    <source>
        <dbReference type="SMART" id="SM00198"/>
    </source>
</evidence>
<evidence type="ECO:0000256" key="5">
    <source>
        <dbReference type="ARBA" id="ARBA00022729"/>
    </source>
</evidence>
<dbReference type="InterPro" id="IPR047899">
    <property type="entry name" value="R3HDML_CAP"/>
</dbReference>
<keyword evidence="3" id="KW-0964">Secreted</keyword>
<dbReference type="InterPro" id="IPR035940">
    <property type="entry name" value="CAP_sf"/>
</dbReference>
<evidence type="ECO:0000256" key="4">
    <source>
        <dbReference type="ARBA" id="ARBA00022690"/>
    </source>
</evidence>
<feature type="domain" description="SCP" evidence="7">
    <location>
        <begin position="100"/>
        <end position="254"/>
    </location>
</feature>
<dbReference type="FunFam" id="3.40.33.10:FF:000003">
    <property type="entry name" value="Peptidase inhibitor 15"/>
    <property type="match status" value="1"/>
</dbReference>
<keyword evidence="4" id="KW-0646">Protease inhibitor</keyword>
<keyword evidence="5" id="KW-0732">Signal</keyword>
<dbReference type="EMBL" id="JH001030">
    <property type="protein sequence ID" value="EGW09398.1"/>
    <property type="molecule type" value="Genomic_DNA"/>
</dbReference>
<evidence type="ECO:0000313" key="9">
    <source>
        <dbReference type="Proteomes" id="UP000001075"/>
    </source>
</evidence>
<name>G3I0S9_CRIGR</name>
<dbReference type="InterPro" id="IPR001283">
    <property type="entry name" value="CRISP-related"/>
</dbReference>
<dbReference type="InterPro" id="IPR014044">
    <property type="entry name" value="CAP_dom"/>
</dbReference>
<reference evidence="9" key="1">
    <citation type="journal article" date="2011" name="Nat. Biotechnol.">
        <title>The genomic sequence of the Chinese hamster ovary (CHO)-K1 cell line.</title>
        <authorList>
            <person name="Xu X."/>
            <person name="Nagarajan H."/>
            <person name="Lewis N.E."/>
            <person name="Pan S."/>
            <person name="Cai Z."/>
            <person name="Liu X."/>
            <person name="Chen W."/>
            <person name="Xie M."/>
            <person name="Wang W."/>
            <person name="Hammond S."/>
            <person name="Andersen M.R."/>
            <person name="Neff N."/>
            <person name="Passarelli B."/>
            <person name="Koh W."/>
            <person name="Fan H.C."/>
            <person name="Wang J."/>
            <person name="Gui Y."/>
            <person name="Lee K.H."/>
            <person name="Betenbaugh M.J."/>
            <person name="Quake S.R."/>
            <person name="Famili I."/>
            <person name="Palsson B.O."/>
            <person name="Wang J."/>
        </authorList>
    </citation>
    <scope>NUCLEOTIDE SEQUENCE [LARGE SCALE GENOMIC DNA]</scope>
    <source>
        <strain evidence="9">CHO K1 cell line</strain>
    </source>
</reference>
<comment type="similarity">
    <text evidence="2">Belongs to the CRISP family.</text>
</comment>
<dbReference type="InParanoid" id="G3I0S9"/>
<dbReference type="PRINTS" id="PR00837">
    <property type="entry name" value="V5TPXLIKE"/>
</dbReference>
<accession>G3I0S9</accession>
<dbReference type="AlphaFoldDB" id="G3I0S9"/>
<dbReference type="eggNOG" id="KOG3017">
    <property type="taxonomic scope" value="Eukaryota"/>
</dbReference>
<evidence type="ECO:0000313" key="8">
    <source>
        <dbReference type="EMBL" id="EGW09398.1"/>
    </source>
</evidence>
<dbReference type="GO" id="GO:0030414">
    <property type="term" value="F:peptidase inhibitor activity"/>
    <property type="evidence" value="ECO:0007669"/>
    <property type="project" value="UniProtKB-KW"/>
</dbReference>
<evidence type="ECO:0000256" key="6">
    <source>
        <dbReference type="ARBA" id="ARBA00023180"/>
    </source>
</evidence>
<dbReference type="Pfam" id="PF00188">
    <property type="entry name" value="CAP"/>
    <property type="match status" value="1"/>
</dbReference>
<dbReference type="FunCoup" id="G3I0S9">
    <property type="interactions" value="18"/>
</dbReference>
<dbReference type="Proteomes" id="UP000001075">
    <property type="component" value="Unassembled WGS sequence"/>
</dbReference>
<gene>
    <name evidence="8" type="ORF">I79_016968</name>
</gene>
<sequence>MSSGLAVPEESSQGLAFSHPPLLGSSSTLHQTGTRSQTAMPLLASIMGLAGLLLWTDHTVGALRMPNTTLVLGRPKNTAVWPLSGLGVPRYRQKRHISARDMSALLDYHNHIRASVHPPAANMEYMVWDEQLARSAEAWATQCIWAHGPSQLMKYVGQNLSIHSGRYRSVVDLVKSWSEEKRHYSFPTPKDCTPHCPWLCSGPVCSHYTQMVWASSSRLGCALHTCSSINVWGSTWQQAVYLVCNYAIKGNWIGEAPYKTGKPCSACPPSYQGNCNSNMCFSGLKSNRLPWI</sequence>
<dbReference type="SUPFAM" id="SSF55797">
    <property type="entry name" value="PR-1-like"/>
    <property type="match status" value="1"/>
</dbReference>
<evidence type="ECO:0000256" key="3">
    <source>
        <dbReference type="ARBA" id="ARBA00022525"/>
    </source>
</evidence>
<protein>
    <submittedName>
        <fullName evidence="8">Peptidase inhibitor R3HDML</fullName>
    </submittedName>
</protein>
<proteinExistence type="inferred from homology"/>
<comment type="subcellular location">
    <subcellularLocation>
        <location evidence="1">Secreted</location>
    </subcellularLocation>
</comment>
<dbReference type="PaxDb" id="10029-XP_007617821.1"/>
<dbReference type="GO" id="GO:0005576">
    <property type="term" value="C:extracellular region"/>
    <property type="evidence" value="ECO:0007669"/>
    <property type="project" value="UniProtKB-SubCell"/>
</dbReference>
<dbReference type="Gene3D" id="3.40.33.10">
    <property type="entry name" value="CAP"/>
    <property type="match status" value="1"/>
</dbReference>
<evidence type="ECO:0000256" key="1">
    <source>
        <dbReference type="ARBA" id="ARBA00004613"/>
    </source>
</evidence>
<dbReference type="PANTHER" id="PTHR10334">
    <property type="entry name" value="CYSTEINE-RICH SECRETORY PROTEIN-RELATED"/>
    <property type="match status" value="1"/>
</dbReference>
<evidence type="ECO:0000256" key="2">
    <source>
        <dbReference type="ARBA" id="ARBA00009923"/>
    </source>
</evidence>